<accession>A0A5N7C0Q1</accession>
<organism evidence="1">
    <name type="scientific">Petromyces alliaceus</name>
    <name type="common">Aspergillus alliaceus</name>
    <dbReference type="NCBI Taxonomy" id="209559"/>
    <lineage>
        <taxon>Eukaryota</taxon>
        <taxon>Fungi</taxon>
        <taxon>Dikarya</taxon>
        <taxon>Ascomycota</taxon>
        <taxon>Pezizomycotina</taxon>
        <taxon>Eurotiomycetes</taxon>
        <taxon>Eurotiomycetidae</taxon>
        <taxon>Eurotiales</taxon>
        <taxon>Aspergillaceae</taxon>
        <taxon>Aspergillus</taxon>
        <taxon>Aspergillus subgen. Circumdati</taxon>
    </lineage>
</organism>
<dbReference type="EMBL" id="ML735289">
    <property type="protein sequence ID" value="KAE8387661.1"/>
    <property type="molecule type" value="Genomic_DNA"/>
</dbReference>
<dbReference type="PANTHER" id="PTHR45588">
    <property type="entry name" value="TPR DOMAIN-CONTAINING PROTEIN"/>
    <property type="match status" value="1"/>
</dbReference>
<protein>
    <submittedName>
        <fullName evidence="1">Uncharacterized protein</fullName>
    </submittedName>
</protein>
<evidence type="ECO:0000313" key="1">
    <source>
        <dbReference type="EMBL" id="KAE8387661.1"/>
    </source>
</evidence>
<dbReference type="OrthoDB" id="4509425at2759"/>
<name>A0A5N7C0Q1_PETAA</name>
<gene>
    <name evidence="1" type="ORF">BDV23DRAFT_186075</name>
</gene>
<proteinExistence type="predicted"/>
<reference evidence="1" key="1">
    <citation type="submission" date="2019-04" db="EMBL/GenBank/DDBJ databases">
        <title>Friends and foes A comparative genomics studyof 23 Aspergillus species from section Flavi.</title>
        <authorList>
            <consortium name="DOE Joint Genome Institute"/>
            <person name="Kjaerbolling I."/>
            <person name="Vesth T."/>
            <person name="Frisvad J.C."/>
            <person name="Nybo J.L."/>
            <person name="Theobald S."/>
            <person name="Kildgaard S."/>
            <person name="Isbrandt T."/>
            <person name="Kuo A."/>
            <person name="Sato A."/>
            <person name="Lyhne E.K."/>
            <person name="Kogle M.E."/>
            <person name="Wiebenga A."/>
            <person name="Kun R.S."/>
            <person name="Lubbers R.J."/>
            <person name="Makela M.R."/>
            <person name="Barry K."/>
            <person name="Chovatia M."/>
            <person name="Clum A."/>
            <person name="Daum C."/>
            <person name="Haridas S."/>
            <person name="He G."/>
            <person name="LaButti K."/>
            <person name="Lipzen A."/>
            <person name="Mondo S."/>
            <person name="Riley R."/>
            <person name="Salamov A."/>
            <person name="Simmons B.A."/>
            <person name="Magnuson J.K."/>
            <person name="Henrissat B."/>
            <person name="Mortensen U.H."/>
            <person name="Larsen T.O."/>
            <person name="Devries R.P."/>
            <person name="Grigoriev I.V."/>
            <person name="Machida M."/>
            <person name="Baker S.E."/>
            <person name="Andersen M.R."/>
        </authorList>
    </citation>
    <scope>NUCLEOTIDE SEQUENCE [LARGE SCALE GENOMIC DNA]</scope>
    <source>
        <strain evidence="1">IBT 14317</strain>
    </source>
</reference>
<dbReference type="PANTHER" id="PTHR45588:SF1">
    <property type="entry name" value="WW DOMAIN-CONTAINING PROTEIN"/>
    <property type="match status" value="1"/>
</dbReference>
<dbReference type="Proteomes" id="UP000326877">
    <property type="component" value="Unassembled WGS sequence"/>
</dbReference>
<dbReference type="AlphaFoldDB" id="A0A5N7C0Q1"/>
<sequence length="94" mass="10754">MSDYSKVIAWAATRNVQEADKERKLYHVAAKRVPPTRKDYPNLLSDMLKVAAALLDGEIEYRRGEYDRAFESLPARGLISIQIMCRLYMGTMSV</sequence>